<dbReference type="InterPro" id="IPR029063">
    <property type="entry name" value="SAM-dependent_MTases_sf"/>
</dbReference>
<sequence>MRNRVSLSNRLKKVASYLPENANFADIGSDHAYLAAYVCQNDPNAKAIAGEVNVGPLNSAKDTINEYGLENQIEVRLGDGLEVIRPGEVNQIVIAGMGGSLITSILNKQKNISLEVDRMILQPNVDAKELREWLDDQNYMLIMEEIIEEQGHIYEILVAEKCNSHQSPYSDLEKEKQLYFGPYLLQDRNDAFMKKWGGERDKLTRVVEQMKQARQMDRDKIDQFINELDWMQEVLNNEKNNMETR</sequence>
<proteinExistence type="predicted"/>
<dbReference type="PANTHER" id="PTHR38451:SF1">
    <property type="entry name" value="TRNA (ADENINE(22)-N(1))-METHYLTRANSFERASE"/>
    <property type="match status" value="1"/>
</dbReference>
<dbReference type="InterPro" id="IPR006901">
    <property type="entry name" value="TrmK"/>
</dbReference>
<dbReference type="eggNOG" id="COG2384">
    <property type="taxonomic scope" value="Bacteria"/>
</dbReference>
<dbReference type="Proteomes" id="UP000000822">
    <property type="component" value="Chromosome"/>
</dbReference>
<reference evidence="1 2" key="2">
    <citation type="journal article" date="2002" name="Nucleic Acids Res.">
        <title>Genome sequence of Oceanobacillus iheyensis isolated from the Iheya Ridge and its unexpected adaptive capabilities to extreme environments.</title>
        <authorList>
            <person name="Takami H."/>
            <person name="Takaki Y."/>
            <person name="Uchiyama I."/>
        </authorList>
    </citation>
    <scope>NUCLEOTIDE SEQUENCE [LARGE SCALE GENOMIC DNA]</scope>
    <source>
        <strain evidence="2">DSM 14371 / CIP 107618 / JCM 11309 / KCTC 3954 / HTE831</strain>
    </source>
</reference>
<dbReference type="RefSeq" id="WP_011066338.1">
    <property type="nucleotide sequence ID" value="NC_004193.1"/>
</dbReference>
<reference evidence="1 2" key="1">
    <citation type="journal article" date="2001" name="FEMS Microbiol. Lett.">
        <title>Oceanobacillus iheyensis gen. nov., sp. nov., a deep-sea extremely halotolerant and alkaliphilic species isolated from a depth of 1050 m on the Iheya Ridge.</title>
        <authorList>
            <person name="Lu J."/>
            <person name="Nogi Y."/>
            <person name="Takami H."/>
        </authorList>
    </citation>
    <scope>NUCLEOTIDE SEQUENCE [LARGE SCALE GENOMIC DNA]</scope>
    <source>
        <strain evidence="2">DSM 14371 / CIP 107618 / JCM 11309 / KCTC 3954 / HTE831</strain>
    </source>
</reference>
<dbReference type="PhylomeDB" id="Q8EPY9"/>
<dbReference type="PIRSF" id="PIRSF018637">
    <property type="entry name" value="TrmK"/>
    <property type="match status" value="1"/>
</dbReference>
<protein>
    <submittedName>
        <fullName evidence="1">Hypothetical conserved protein</fullName>
    </submittedName>
</protein>
<evidence type="ECO:0000313" key="2">
    <source>
        <dbReference type="Proteomes" id="UP000000822"/>
    </source>
</evidence>
<dbReference type="OrthoDB" id="5881184at2"/>
<name>Q8EPY9_OCEIH</name>
<dbReference type="STRING" id="221109.gene:10734187"/>
<dbReference type="SUPFAM" id="SSF53335">
    <property type="entry name" value="S-adenosyl-L-methionine-dependent methyltransferases"/>
    <property type="match status" value="1"/>
</dbReference>
<keyword evidence="2" id="KW-1185">Reference proteome</keyword>
<dbReference type="Gene3D" id="1.10.287.1890">
    <property type="match status" value="1"/>
</dbReference>
<accession>Q8EPY9</accession>
<dbReference type="GO" id="GO:0160105">
    <property type="term" value="F:tRNA (adenine(22)-N1)-methyltransferase activity"/>
    <property type="evidence" value="ECO:0007669"/>
    <property type="project" value="InterPro"/>
</dbReference>
<dbReference type="PANTHER" id="PTHR38451">
    <property type="entry name" value="TRNA (ADENINE(22)-N(1))-METHYLTRANSFERASE"/>
    <property type="match status" value="1"/>
</dbReference>
<evidence type="ECO:0000313" key="1">
    <source>
        <dbReference type="EMBL" id="BAC13897.1"/>
    </source>
</evidence>
<gene>
    <name evidence="1" type="ordered locus">OB1941</name>
</gene>
<dbReference type="Gene3D" id="3.40.50.150">
    <property type="entry name" value="Vaccinia Virus protein VP39"/>
    <property type="match status" value="1"/>
</dbReference>
<dbReference type="AlphaFoldDB" id="Q8EPY9"/>
<dbReference type="Pfam" id="PF04816">
    <property type="entry name" value="TrmK"/>
    <property type="match status" value="1"/>
</dbReference>
<organism evidence="1 2">
    <name type="scientific">Oceanobacillus iheyensis (strain DSM 14371 / CIP 107618 / JCM 11309 / KCTC 3954 / HTE831)</name>
    <dbReference type="NCBI Taxonomy" id="221109"/>
    <lineage>
        <taxon>Bacteria</taxon>
        <taxon>Bacillati</taxon>
        <taxon>Bacillota</taxon>
        <taxon>Bacilli</taxon>
        <taxon>Bacillales</taxon>
        <taxon>Bacillaceae</taxon>
        <taxon>Oceanobacillus</taxon>
    </lineage>
</organism>
<dbReference type="EMBL" id="BA000028">
    <property type="protein sequence ID" value="BAC13897.1"/>
    <property type="molecule type" value="Genomic_DNA"/>
</dbReference>
<dbReference type="KEGG" id="oih:OB1941"/>
<dbReference type="HOGENOM" id="CLU_071037_0_0_9"/>